<proteinExistence type="predicted"/>
<dbReference type="InterPro" id="IPR029058">
    <property type="entry name" value="AB_hydrolase_fold"/>
</dbReference>
<keyword evidence="1" id="KW-1133">Transmembrane helix</keyword>
<sequence>MESEMGHRAVPRYPLVLVPGFLGFVSLLGFEYWYGIVTALRNQGVDVYPARLSSVHATELRGEQLLLQIADARRRSGAQKVHLIGHSQGALVCRYAAAHRPEWVASVTSLAGPHQGSELADHIERKAAPGSLRGKLLLLGVHMLARVVTLLDSGARGASMPINATAAHRSLTTEGVGIFNHQYPQGLPSVWGEEGPEKVNGVRYYSWSGILQPGITDQGGNRRDPSHWFCRRFARTFVREAGQCDGMVGRVSSHLGKVIRDDYPLDHLDIVNQHFGRAGEGVNPVSLYIEHLRRLHEEGL</sequence>
<dbReference type="GO" id="GO:0016787">
    <property type="term" value="F:hydrolase activity"/>
    <property type="evidence" value="ECO:0007669"/>
    <property type="project" value="UniProtKB-KW"/>
</dbReference>
<dbReference type="SUPFAM" id="SSF53474">
    <property type="entry name" value="alpha/beta-Hydrolases"/>
    <property type="match status" value="1"/>
</dbReference>
<feature type="domain" description="AB hydrolase-1" evidence="2">
    <location>
        <begin position="13"/>
        <end position="131"/>
    </location>
</feature>
<name>A0A4Q9QQH9_9GAMM</name>
<dbReference type="OrthoDB" id="2004167at2"/>
<keyword evidence="1" id="KW-0812">Transmembrane</keyword>
<feature type="transmembrane region" description="Helical" evidence="1">
    <location>
        <begin position="12"/>
        <end position="34"/>
    </location>
</feature>
<accession>A0A4Q9QQH9</accession>
<evidence type="ECO:0000256" key="1">
    <source>
        <dbReference type="SAM" id="Phobius"/>
    </source>
</evidence>
<keyword evidence="1" id="KW-0472">Membrane</keyword>
<keyword evidence="3" id="KW-0378">Hydrolase</keyword>
<dbReference type="Pfam" id="PF00561">
    <property type="entry name" value="Abhydrolase_1"/>
    <property type="match status" value="1"/>
</dbReference>
<dbReference type="InterPro" id="IPR000073">
    <property type="entry name" value="AB_hydrolase_1"/>
</dbReference>
<dbReference type="AlphaFoldDB" id="A0A4Q9QQH9"/>
<evidence type="ECO:0000259" key="2">
    <source>
        <dbReference type="Pfam" id="PF00561"/>
    </source>
</evidence>
<dbReference type="EMBL" id="QJUI01000003">
    <property type="protein sequence ID" value="TBU82948.1"/>
    <property type="molecule type" value="Genomic_DNA"/>
</dbReference>
<dbReference type="Gene3D" id="3.40.50.1820">
    <property type="entry name" value="alpha/beta hydrolase"/>
    <property type="match status" value="1"/>
</dbReference>
<comment type="caution">
    <text evidence="3">The sequence shown here is derived from an EMBL/GenBank/DDBJ whole genome shotgun (WGS) entry which is preliminary data.</text>
</comment>
<protein>
    <submittedName>
        <fullName evidence="3">Alpha/beta hydrolase</fullName>
    </submittedName>
</protein>
<reference evidence="3 4" key="1">
    <citation type="submission" date="2018-06" db="EMBL/GenBank/DDBJ databases">
        <title>Three novel Pseudomonas species isolated from symptomatic oak.</title>
        <authorList>
            <person name="Bueno-Gonzalez V."/>
            <person name="Brady C."/>
        </authorList>
    </citation>
    <scope>NUCLEOTIDE SEQUENCE [LARGE SCALE GENOMIC DNA]</scope>
    <source>
        <strain evidence="3 4">P9A</strain>
    </source>
</reference>
<gene>
    <name evidence="3" type="ORF">DNK06_03905</name>
</gene>
<dbReference type="Proteomes" id="UP000292302">
    <property type="component" value="Unassembled WGS sequence"/>
</dbReference>
<organism evidence="3 4">
    <name type="scientific">Phytopseudomonas daroniae</name>
    <dbReference type="NCBI Taxonomy" id="2487519"/>
    <lineage>
        <taxon>Bacteria</taxon>
        <taxon>Pseudomonadati</taxon>
        <taxon>Pseudomonadota</taxon>
        <taxon>Gammaproteobacteria</taxon>
        <taxon>Pseudomonadales</taxon>
        <taxon>Pseudomonadaceae</taxon>
        <taxon>Phytopseudomonas</taxon>
    </lineage>
</organism>
<keyword evidence="4" id="KW-1185">Reference proteome</keyword>
<evidence type="ECO:0000313" key="4">
    <source>
        <dbReference type="Proteomes" id="UP000292302"/>
    </source>
</evidence>
<evidence type="ECO:0000313" key="3">
    <source>
        <dbReference type="EMBL" id="TBU82948.1"/>
    </source>
</evidence>